<dbReference type="Gene3D" id="3.10.180.10">
    <property type="entry name" value="2,3-Dihydroxybiphenyl 1,2-Dioxygenase, domain 1"/>
    <property type="match status" value="1"/>
</dbReference>
<dbReference type="STRING" id="1224163.B841_11450"/>
<dbReference type="SUPFAM" id="SSF54593">
    <property type="entry name" value="Glyoxalase/Bleomycin resistance protein/Dihydroxybiphenyl dioxygenase"/>
    <property type="match status" value="1"/>
</dbReference>
<dbReference type="HOGENOM" id="CLU_046006_17_2_11"/>
<evidence type="ECO:0000313" key="3">
    <source>
        <dbReference type="Proteomes" id="UP000015388"/>
    </source>
</evidence>
<dbReference type="Pfam" id="PF00903">
    <property type="entry name" value="Glyoxalase"/>
    <property type="match status" value="1"/>
</dbReference>
<dbReference type="PATRIC" id="fig|1224163.3.peg.2310"/>
<protein>
    <recommendedName>
        <fullName evidence="1">Glyoxalase/fosfomycin resistance/dioxygenase domain-containing protein</fullName>
    </recommendedName>
</protein>
<dbReference type="InterPro" id="IPR029068">
    <property type="entry name" value="Glyas_Bleomycin-R_OHBP_Dase"/>
</dbReference>
<reference evidence="2 3" key="1">
    <citation type="submission" date="2012-11" db="EMBL/GenBank/DDBJ databases">
        <title>The complete genome sequence of Corynebacterium maris Coryn-1 (=DSM 45190).</title>
        <authorList>
            <person name="Schaffert L."/>
            <person name="Albersmeier A."/>
            <person name="Kalinowski J."/>
            <person name="Ruckert C."/>
        </authorList>
    </citation>
    <scope>NUCLEOTIDE SEQUENCE [LARGE SCALE GENOMIC DNA]</scope>
    <source>
        <strain evidence="3">Coryn-1</strain>
    </source>
</reference>
<evidence type="ECO:0000259" key="1">
    <source>
        <dbReference type="Pfam" id="PF00903"/>
    </source>
</evidence>
<keyword evidence="3" id="KW-1185">Reference proteome</keyword>
<feature type="domain" description="Glyoxalase/fosfomycin resistance/dioxygenase" evidence="1">
    <location>
        <begin position="14"/>
        <end position="131"/>
    </location>
</feature>
<dbReference type="EMBL" id="CP003924">
    <property type="protein sequence ID" value="AGS35762.1"/>
    <property type="molecule type" value="Genomic_DNA"/>
</dbReference>
<dbReference type="CDD" id="cd06588">
    <property type="entry name" value="PhnB_like"/>
    <property type="match status" value="1"/>
</dbReference>
<dbReference type="PANTHER" id="PTHR33990:SF1">
    <property type="entry name" value="PROTEIN YJDN"/>
    <property type="match status" value="1"/>
</dbReference>
<dbReference type="KEGG" id="cmd:B841_11450"/>
<dbReference type="AlphaFoldDB" id="S5SXB0"/>
<accession>S5SXB0</accession>
<dbReference type="InterPro" id="IPR004360">
    <property type="entry name" value="Glyas_Fos-R_dOase_dom"/>
</dbReference>
<name>S5SXB0_9CORY</name>
<sequence>MHAYTYLSFPGTGAEALTYYQYIFGGELELTTYGELTGAFPFDPPADALAHGTLVADGLSLAGGDDVLTPTADALDSHAYSFLLNYATVAEAENMLAKFTASGADLTMPLAPVAWGAHYGQVTDRYGVLWAVNVPAGSDPAAG</sequence>
<dbReference type="InterPro" id="IPR028973">
    <property type="entry name" value="PhnB-like"/>
</dbReference>
<organism evidence="2 3">
    <name type="scientific">Corynebacterium maris DSM 45190</name>
    <dbReference type="NCBI Taxonomy" id="1224163"/>
    <lineage>
        <taxon>Bacteria</taxon>
        <taxon>Bacillati</taxon>
        <taxon>Actinomycetota</taxon>
        <taxon>Actinomycetes</taxon>
        <taxon>Mycobacteriales</taxon>
        <taxon>Corynebacteriaceae</taxon>
        <taxon>Corynebacterium</taxon>
    </lineage>
</organism>
<dbReference type="OrthoDB" id="9795306at2"/>
<evidence type="ECO:0000313" key="2">
    <source>
        <dbReference type="EMBL" id="AGS35762.1"/>
    </source>
</evidence>
<proteinExistence type="predicted"/>
<dbReference type="RefSeq" id="WP_020935694.1">
    <property type="nucleotide sequence ID" value="NC_021915.1"/>
</dbReference>
<dbReference type="eggNOG" id="COG2764">
    <property type="taxonomic scope" value="Bacteria"/>
</dbReference>
<gene>
    <name evidence="2" type="ORF">B841_11450</name>
</gene>
<dbReference type="Proteomes" id="UP000015388">
    <property type="component" value="Chromosome"/>
</dbReference>
<dbReference type="PANTHER" id="PTHR33990">
    <property type="entry name" value="PROTEIN YJDN-RELATED"/>
    <property type="match status" value="1"/>
</dbReference>